<proteinExistence type="predicted"/>
<dbReference type="Proteomes" id="UP000215747">
    <property type="component" value="Unassembled WGS sequence"/>
</dbReference>
<name>A0A256SJT7_LIMRT</name>
<dbReference type="RefSeq" id="WP_094537460.1">
    <property type="nucleotide sequence ID" value="NZ_JAJGTP010000194.1"/>
</dbReference>
<organism evidence="2 3">
    <name type="scientific">Limosilactobacillus reuteri</name>
    <name type="common">Lactobacillus reuteri</name>
    <dbReference type="NCBI Taxonomy" id="1598"/>
    <lineage>
        <taxon>Bacteria</taxon>
        <taxon>Bacillati</taxon>
        <taxon>Bacillota</taxon>
        <taxon>Bacilli</taxon>
        <taxon>Lactobacillales</taxon>
        <taxon>Lactobacillaceae</taxon>
        <taxon>Limosilactobacillus</taxon>
    </lineage>
</organism>
<keyword evidence="1" id="KW-0175">Coiled coil</keyword>
<accession>A0A256SJT7</accession>
<sequence length="112" mass="13236">MAIDYRDESGFSQANHSMAEIAEAIRHKKYGRDVREAMAQGFEAYDRVTGELVKRMNDLEKKVDDLRNDFDQYKQKDDERYNKLKKKVDSLDEQLNSGMPLDRWLEEAKEDN</sequence>
<dbReference type="AlphaFoldDB" id="A0A256SJT7"/>
<dbReference type="Gene3D" id="1.20.1270.70">
    <property type="entry name" value="Designed single chain three-helix bundle"/>
    <property type="match status" value="1"/>
</dbReference>
<evidence type="ECO:0000313" key="2">
    <source>
        <dbReference type="EMBL" id="OYS66643.1"/>
    </source>
</evidence>
<dbReference type="EMBL" id="NGPL01000084">
    <property type="protein sequence ID" value="OYS66643.1"/>
    <property type="molecule type" value="Genomic_DNA"/>
</dbReference>
<protein>
    <submittedName>
        <fullName evidence="2">Uncharacterized protein</fullName>
    </submittedName>
</protein>
<evidence type="ECO:0000256" key="1">
    <source>
        <dbReference type="SAM" id="Coils"/>
    </source>
</evidence>
<reference evidence="3" key="1">
    <citation type="submission" date="2017-05" db="EMBL/GenBank/DDBJ databases">
        <authorList>
            <person name="Lin X.B."/>
            <person name="Stothard P."/>
            <person name="Tasseva G."/>
            <person name="Walter J."/>
        </authorList>
    </citation>
    <scope>NUCLEOTIDE SEQUENCE [LARGE SCALE GENOMIC DNA]</scope>
    <source>
        <strain evidence="3">114h</strain>
    </source>
</reference>
<gene>
    <name evidence="2" type="ORF">CBF96_10115</name>
</gene>
<comment type="caution">
    <text evidence="2">The sequence shown here is derived from an EMBL/GenBank/DDBJ whole genome shotgun (WGS) entry which is preliminary data.</text>
</comment>
<feature type="coiled-coil region" evidence="1">
    <location>
        <begin position="49"/>
        <end position="94"/>
    </location>
</feature>
<evidence type="ECO:0000313" key="3">
    <source>
        <dbReference type="Proteomes" id="UP000215747"/>
    </source>
</evidence>
<reference evidence="2 3" key="2">
    <citation type="submission" date="2017-09" db="EMBL/GenBank/DDBJ databases">
        <title>Tripartite evolution among Lactobacillus johnsonii, Lactobacillus taiwanensis, Lactobacillus reuteri and their rodent host.</title>
        <authorList>
            <person name="Wang T."/>
            <person name="Knowles S."/>
            <person name="Cheng C."/>
        </authorList>
    </citation>
    <scope>NUCLEOTIDE SEQUENCE [LARGE SCALE GENOMIC DNA]</scope>
    <source>
        <strain evidence="2 3">114h</strain>
    </source>
</reference>